<dbReference type="EMBL" id="CP029185">
    <property type="protein sequence ID" value="AWH87931.1"/>
    <property type="molecule type" value="Genomic_DNA"/>
</dbReference>
<keyword evidence="2" id="KW-1185">Reference proteome</keyword>
<dbReference type="AlphaFoldDB" id="A0A2Y9TWI1"/>
<name>A0A2Y9TWI1_9GAMM</name>
<evidence type="ECO:0000313" key="2">
    <source>
        <dbReference type="Proteomes" id="UP000244908"/>
    </source>
</evidence>
<protein>
    <submittedName>
        <fullName evidence="1">Uncharacterized protein</fullName>
    </submittedName>
</protein>
<accession>A0A2Y9TWI1</accession>
<evidence type="ECO:0000313" key="1">
    <source>
        <dbReference type="EMBL" id="AWH87931.1"/>
    </source>
</evidence>
<reference evidence="1 2" key="1">
    <citation type="journal article" date="2019" name="Int. J. Syst. Evol. Microbiol.">
        <title>Limnobaculum parvum gen. nov., sp. nov., isolated from a freshwater lake.</title>
        <authorList>
            <person name="Baek C."/>
            <person name="Shin S.K."/>
            <person name="Yi H."/>
        </authorList>
    </citation>
    <scope>NUCLEOTIDE SEQUENCE [LARGE SCALE GENOMIC DNA]</scope>
    <source>
        <strain evidence="1 2">HYN0051</strain>
    </source>
</reference>
<organism evidence="1 2">
    <name type="scientific">Limnobaculum parvum</name>
    <dbReference type="NCBI Taxonomy" id="2172103"/>
    <lineage>
        <taxon>Bacteria</taxon>
        <taxon>Pseudomonadati</taxon>
        <taxon>Pseudomonadota</taxon>
        <taxon>Gammaproteobacteria</taxon>
        <taxon>Enterobacterales</taxon>
        <taxon>Budviciaceae</taxon>
        <taxon>Limnobaculum</taxon>
    </lineage>
</organism>
<proteinExistence type="predicted"/>
<dbReference type="KEGG" id="lpv:HYN51_04785"/>
<gene>
    <name evidence="1" type="ORF">HYN51_04785</name>
</gene>
<dbReference type="Proteomes" id="UP000244908">
    <property type="component" value="Chromosome"/>
</dbReference>
<sequence length="70" mass="8194">MEGANKNIRVSTSLYLGQIINIHYGHQEKIFETTLSVILIKFHYDEITFQYPAFVEPTLSRNFNCCKVLR</sequence>